<proteinExistence type="predicted"/>
<dbReference type="EMBL" id="AP026867">
    <property type="protein sequence ID" value="BDS13980.1"/>
    <property type="molecule type" value="Genomic_DNA"/>
</dbReference>
<dbReference type="Pfam" id="PF16169">
    <property type="entry name" value="DUF4872"/>
    <property type="match status" value="1"/>
</dbReference>
<dbReference type="InterPro" id="IPR026935">
    <property type="entry name" value="BtrH_N"/>
</dbReference>
<reference evidence="3" key="1">
    <citation type="submission" date="2022-09" db="EMBL/GenBank/DDBJ databases">
        <title>Aureispira anguillicida sp. nov., isolated from Leptocephalus of Japanese eel Anguilla japonica.</title>
        <authorList>
            <person name="Yuasa K."/>
            <person name="Mekata T."/>
            <person name="Ikunari K."/>
        </authorList>
    </citation>
    <scope>NUCLEOTIDE SEQUENCE</scope>
    <source>
        <strain evidence="3">EL160426</strain>
    </source>
</reference>
<evidence type="ECO:0000259" key="1">
    <source>
        <dbReference type="Pfam" id="PF14399"/>
    </source>
</evidence>
<keyword evidence="4" id="KW-1185">Reference proteome</keyword>
<feature type="domain" description="Butirosin biosynthesis protein H N-terminal" evidence="1">
    <location>
        <begin position="13"/>
        <end position="145"/>
    </location>
</feature>
<dbReference type="RefSeq" id="WP_264789223.1">
    <property type="nucleotide sequence ID" value="NZ_AP026867.1"/>
</dbReference>
<protein>
    <submittedName>
        <fullName evidence="3">BtrH N-terminal domain-containing protein</fullName>
    </submittedName>
</protein>
<evidence type="ECO:0000313" key="3">
    <source>
        <dbReference type="EMBL" id="BDS13980.1"/>
    </source>
</evidence>
<evidence type="ECO:0000313" key="4">
    <source>
        <dbReference type="Proteomes" id="UP001060919"/>
    </source>
</evidence>
<sequence>MTTTEFNHIQTAHCENGVVASLLRYHGVDFMSEPLAFGLGVGLFYIHLPFLKINHGPAISFRTMPGYIFKRASRSLGIKIAHKKFKNTESAQSFLEQKVKEGVPVGCQVGVFHLAYFPKEYRFHFNAHNLIVYGKENGRYLISDPVMETVTSLSPAELEDVRFARGPLAPKGHIYYPVNVPKIGDEQLRKAMKIALKKNAWWMAQVPVGRIGSSGFKHTGKLIRKWRSKLGERQAGLYLGQIVRMQEEIGTGGGGFRFIYAAFLEQAAQQLQNERLSVLSEQITQSGDLLRASAVRMAAIYKGRNTEQQHFNEVADGFDEIAALEQAAFSEIYKMKF</sequence>
<dbReference type="Proteomes" id="UP001060919">
    <property type="component" value="Chromosome"/>
</dbReference>
<name>A0A915YJ28_9BACT</name>
<dbReference type="KEGG" id="aup:AsAng_0047430"/>
<dbReference type="Pfam" id="PF14399">
    <property type="entry name" value="BtrH_N"/>
    <property type="match status" value="1"/>
</dbReference>
<dbReference type="InterPro" id="IPR032369">
    <property type="entry name" value="DUF4872"/>
</dbReference>
<feature type="domain" description="DUF4872" evidence="2">
    <location>
        <begin position="157"/>
        <end position="331"/>
    </location>
</feature>
<organism evidence="3 4">
    <name type="scientific">Aureispira anguillae</name>
    <dbReference type="NCBI Taxonomy" id="2864201"/>
    <lineage>
        <taxon>Bacteria</taxon>
        <taxon>Pseudomonadati</taxon>
        <taxon>Bacteroidota</taxon>
        <taxon>Saprospiria</taxon>
        <taxon>Saprospirales</taxon>
        <taxon>Saprospiraceae</taxon>
        <taxon>Aureispira</taxon>
    </lineage>
</organism>
<evidence type="ECO:0000259" key="2">
    <source>
        <dbReference type="Pfam" id="PF16169"/>
    </source>
</evidence>
<accession>A0A915YJ28</accession>
<gene>
    <name evidence="3" type="ORF">AsAng_0047430</name>
</gene>
<dbReference type="AlphaFoldDB" id="A0A915YJ28"/>